<dbReference type="InterPro" id="IPR027417">
    <property type="entry name" value="P-loop_NTPase"/>
</dbReference>
<evidence type="ECO:0000256" key="3">
    <source>
        <dbReference type="ARBA" id="ARBA00022840"/>
    </source>
</evidence>
<dbReference type="Gene3D" id="3.40.50.300">
    <property type="entry name" value="P-loop containing nucleotide triphosphate hydrolases"/>
    <property type="match status" value="1"/>
</dbReference>
<dbReference type="GO" id="GO:0016887">
    <property type="term" value="F:ATP hydrolysis activity"/>
    <property type="evidence" value="ECO:0007669"/>
    <property type="project" value="InterPro"/>
</dbReference>
<dbReference type="SMART" id="SM00382">
    <property type="entry name" value="AAA"/>
    <property type="match status" value="1"/>
</dbReference>
<dbReference type="Pfam" id="PF00005">
    <property type="entry name" value="ABC_tran"/>
    <property type="match status" value="1"/>
</dbReference>
<evidence type="ECO:0000256" key="5">
    <source>
        <dbReference type="ARBA" id="ARBA00037066"/>
    </source>
</evidence>
<dbReference type="EMBL" id="CATKSH010000007">
    <property type="protein sequence ID" value="CAI9120636.1"/>
    <property type="molecule type" value="Genomic_DNA"/>
</dbReference>
<dbReference type="PROSITE" id="PS00211">
    <property type="entry name" value="ABC_TRANSPORTER_1"/>
    <property type="match status" value="1"/>
</dbReference>
<evidence type="ECO:0000259" key="6">
    <source>
        <dbReference type="PROSITE" id="PS50893"/>
    </source>
</evidence>
<evidence type="ECO:0000256" key="1">
    <source>
        <dbReference type="ARBA" id="ARBA00022448"/>
    </source>
</evidence>
<keyword evidence="1" id="KW-0813">Transport</keyword>
<evidence type="ECO:0000256" key="2">
    <source>
        <dbReference type="ARBA" id="ARBA00022741"/>
    </source>
</evidence>
<dbReference type="AlphaFoldDB" id="A0AA35UND8"/>
<dbReference type="InterPro" id="IPR017871">
    <property type="entry name" value="ABC_transporter-like_CS"/>
</dbReference>
<dbReference type="PROSITE" id="PS50893">
    <property type="entry name" value="ABC_TRANSPORTER_2"/>
    <property type="match status" value="1"/>
</dbReference>
<dbReference type="InterPro" id="IPR003439">
    <property type="entry name" value="ABC_transporter-like_ATP-bd"/>
</dbReference>
<evidence type="ECO:0000256" key="4">
    <source>
        <dbReference type="ARBA" id="ARBA00022967"/>
    </source>
</evidence>
<gene>
    <name evidence="7" type="ORF">LMG32879_001473</name>
</gene>
<dbReference type="PANTHER" id="PTHR42794:SF1">
    <property type="entry name" value="HEMIN IMPORT ATP-BINDING PROTEIN HMUV"/>
    <property type="match status" value="1"/>
</dbReference>
<dbReference type="GO" id="GO:0005524">
    <property type="term" value="F:ATP binding"/>
    <property type="evidence" value="ECO:0007669"/>
    <property type="project" value="UniProtKB-KW"/>
</dbReference>
<comment type="function">
    <text evidence="5">Part of the ABC transporter complex HmuTUV involved in hemin import. Responsible for energy coupling to the transport system.</text>
</comment>
<reference evidence="7" key="1">
    <citation type="submission" date="2023-03" db="EMBL/GenBank/DDBJ databases">
        <authorList>
            <person name="Cleenwerck I."/>
        </authorList>
    </citation>
    <scope>NUCLEOTIDE SEQUENCE</scope>
    <source>
        <strain evidence="7">LMG 32879</strain>
    </source>
</reference>
<keyword evidence="3 7" id="KW-0067">ATP-binding</keyword>
<dbReference type="SUPFAM" id="SSF52540">
    <property type="entry name" value="P-loop containing nucleoside triphosphate hydrolases"/>
    <property type="match status" value="1"/>
</dbReference>
<evidence type="ECO:0000313" key="7">
    <source>
        <dbReference type="EMBL" id="CAI9120636.1"/>
    </source>
</evidence>
<dbReference type="RefSeq" id="WP_289841313.1">
    <property type="nucleotide sequence ID" value="NZ_CATKSH010000007.1"/>
</dbReference>
<name>A0AA35UND8_9PROT</name>
<sequence length="258" mass="27666">MSLLTLEGIRVSLEGRSVIERADLAIEPGAVVGLLGPNGAGKSSLLRVACGLQRVDAGAVRLEGQDLSTAQSRWKARRMAFMPQEGGAPPRMGLGDLVALGRLPWGETGQTARQHAAVRFALSATGLVDLADRPASSLSGGERARMFLARTLAVDARVILVDEPVAALDPAHALSVMRILRDVAAQGRAVVVVLHDLTLAARFCDRLVLMTRGRILADGRPDEVLTDERIARAYHVRARWLGETPVPWEIIAHSDEDA</sequence>
<protein>
    <submittedName>
        <fullName evidence="7">ABC transporter ATP-binding protein</fullName>
    </submittedName>
</protein>
<keyword evidence="8" id="KW-1185">Reference proteome</keyword>
<dbReference type="CDD" id="cd03214">
    <property type="entry name" value="ABC_Iron-Siderophores_B12_Hemin"/>
    <property type="match status" value="1"/>
</dbReference>
<dbReference type="InterPro" id="IPR003593">
    <property type="entry name" value="AAA+_ATPase"/>
</dbReference>
<dbReference type="PANTHER" id="PTHR42794">
    <property type="entry name" value="HEMIN IMPORT ATP-BINDING PROTEIN HMUV"/>
    <property type="match status" value="1"/>
</dbReference>
<comment type="caution">
    <text evidence="7">The sequence shown here is derived from an EMBL/GenBank/DDBJ whole genome shotgun (WGS) entry which is preliminary data.</text>
</comment>
<accession>A0AA35UND8</accession>
<evidence type="ECO:0000313" key="8">
    <source>
        <dbReference type="Proteomes" id="UP001176960"/>
    </source>
</evidence>
<organism evidence="7 8">
    <name type="scientific">Brytella acorum</name>
    <dbReference type="NCBI Taxonomy" id="2959299"/>
    <lineage>
        <taxon>Bacteria</taxon>
        <taxon>Pseudomonadati</taxon>
        <taxon>Pseudomonadota</taxon>
        <taxon>Alphaproteobacteria</taxon>
        <taxon>Acetobacterales</taxon>
        <taxon>Acetobacteraceae</taxon>
        <taxon>Brytella</taxon>
    </lineage>
</organism>
<feature type="domain" description="ABC transporter" evidence="6">
    <location>
        <begin position="4"/>
        <end position="237"/>
    </location>
</feature>
<keyword evidence="2" id="KW-0547">Nucleotide-binding</keyword>
<proteinExistence type="predicted"/>
<dbReference type="Proteomes" id="UP001176960">
    <property type="component" value="Unassembled WGS sequence"/>
</dbReference>
<keyword evidence="4" id="KW-1278">Translocase</keyword>